<accession>A0ABR2KVE0</accession>
<dbReference type="PROSITE" id="PS51294">
    <property type="entry name" value="HTH_MYB"/>
    <property type="match status" value="2"/>
</dbReference>
<evidence type="ECO:0000256" key="2">
    <source>
        <dbReference type="ARBA" id="ARBA00023125"/>
    </source>
</evidence>
<evidence type="ECO:0000256" key="1">
    <source>
        <dbReference type="ARBA" id="ARBA00023015"/>
    </source>
</evidence>
<dbReference type="InterPro" id="IPR017930">
    <property type="entry name" value="Myb_dom"/>
</dbReference>
<organism evidence="7 8">
    <name type="scientific">Tritrichomonas musculus</name>
    <dbReference type="NCBI Taxonomy" id="1915356"/>
    <lineage>
        <taxon>Eukaryota</taxon>
        <taxon>Metamonada</taxon>
        <taxon>Parabasalia</taxon>
        <taxon>Tritrichomonadida</taxon>
        <taxon>Tritrichomonadidae</taxon>
        <taxon>Tritrichomonas</taxon>
    </lineage>
</organism>
<dbReference type="SUPFAM" id="SSF46689">
    <property type="entry name" value="Homeodomain-like"/>
    <property type="match status" value="1"/>
</dbReference>
<dbReference type="EMBL" id="JAPFFF010000003">
    <property type="protein sequence ID" value="KAK8895087.1"/>
    <property type="molecule type" value="Genomic_DNA"/>
</dbReference>
<keyword evidence="8" id="KW-1185">Reference proteome</keyword>
<feature type="domain" description="Myb-like" evidence="5">
    <location>
        <begin position="59"/>
        <end position="104"/>
    </location>
</feature>
<evidence type="ECO:0008006" key="9">
    <source>
        <dbReference type="Google" id="ProtNLM"/>
    </source>
</evidence>
<feature type="domain" description="HTH myb-type" evidence="6">
    <location>
        <begin position="7"/>
        <end position="62"/>
    </location>
</feature>
<dbReference type="PANTHER" id="PTHR46621">
    <property type="entry name" value="SNRNA-ACTIVATING PROTEIN COMPLEX SUBUNIT 4"/>
    <property type="match status" value="1"/>
</dbReference>
<dbReference type="InterPro" id="IPR051575">
    <property type="entry name" value="Myb-like_DNA-bd"/>
</dbReference>
<dbReference type="SMART" id="SM00717">
    <property type="entry name" value="SANT"/>
    <property type="match status" value="2"/>
</dbReference>
<evidence type="ECO:0000256" key="4">
    <source>
        <dbReference type="ARBA" id="ARBA00023242"/>
    </source>
</evidence>
<keyword evidence="1" id="KW-0805">Transcription regulation</keyword>
<evidence type="ECO:0000313" key="7">
    <source>
        <dbReference type="EMBL" id="KAK8895087.1"/>
    </source>
</evidence>
<sequence length="240" mass="27909">MQEIKHLQSHKKVKFTPEEDAKLNDLVQKYGENDWSTVAFFMNGRNKRQCRERWRHYLSPQVSTEPFTEEEDKMLHYMYLEYGHKWKLIASFFPNRTDITVKNRCLFLHRQFERHLKGKTNQSMPTIPQASSFNNFNQINCNIKLGMNYNLGYSSYQKFPNQISSSISQYNMLYSLPTTQSPISPAPAPIPVPAIKHKSSDNSAGDSIDTWAEKISNLQWDDFDGSLISSSNRDPPILFS</sequence>
<evidence type="ECO:0000259" key="5">
    <source>
        <dbReference type="PROSITE" id="PS50090"/>
    </source>
</evidence>
<evidence type="ECO:0000313" key="8">
    <source>
        <dbReference type="Proteomes" id="UP001470230"/>
    </source>
</evidence>
<feature type="domain" description="HTH myb-type" evidence="6">
    <location>
        <begin position="66"/>
        <end position="116"/>
    </location>
</feature>
<reference evidence="7 8" key="1">
    <citation type="submission" date="2024-04" db="EMBL/GenBank/DDBJ databases">
        <title>Tritrichomonas musculus Genome.</title>
        <authorList>
            <person name="Alves-Ferreira E."/>
            <person name="Grigg M."/>
            <person name="Lorenzi H."/>
            <person name="Galac M."/>
        </authorList>
    </citation>
    <scope>NUCLEOTIDE SEQUENCE [LARGE SCALE GENOMIC DNA]</scope>
    <source>
        <strain evidence="7 8">EAF2021</strain>
    </source>
</reference>
<dbReference type="PROSITE" id="PS50090">
    <property type="entry name" value="MYB_LIKE"/>
    <property type="match status" value="2"/>
</dbReference>
<feature type="domain" description="Myb-like" evidence="5">
    <location>
        <begin position="7"/>
        <end position="58"/>
    </location>
</feature>
<evidence type="ECO:0000259" key="6">
    <source>
        <dbReference type="PROSITE" id="PS51294"/>
    </source>
</evidence>
<name>A0ABR2KVE0_9EUKA</name>
<dbReference type="Pfam" id="PF13921">
    <property type="entry name" value="Myb_DNA-bind_6"/>
    <property type="match status" value="1"/>
</dbReference>
<gene>
    <name evidence="7" type="ORF">M9Y10_023529</name>
</gene>
<dbReference type="Gene3D" id="1.10.10.60">
    <property type="entry name" value="Homeodomain-like"/>
    <property type="match status" value="2"/>
</dbReference>
<keyword evidence="3" id="KW-0804">Transcription</keyword>
<dbReference type="PANTHER" id="PTHR46621:SF1">
    <property type="entry name" value="SNRNA-ACTIVATING PROTEIN COMPLEX SUBUNIT 4"/>
    <property type="match status" value="1"/>
</dbReference>
<keyword evidence="2" id="KW-0238">DNA-binding</keyword>
<comment type="caution">
    <text evidence="7">The sequence shown here is derived from an EMBL/GenBank/DDBJ whole genome shotgun (WGS) entry which is preliminary data.</text>
</comment>
<dbReference type="Proteomes" id="UP001470230">
    <property type="component" value="Unassembled WGS sequence"/>
</dbReference>
<dbReference type="CDD" id="cd00167">
    <property type="entry name" value="SANT"/>
    <property type="match status" value="2"/>
</dbReference>
<keyword evidence="4" id="KW-0539">Nucleus</keyword>
<dbReference type="InterPro" id="IPR001005">
    <property type="entry name" value="SANT/Myb"/>
</dbReference>
<dbReference type="InterPro" id="IPR009057">
    <property type="entry name" value="Homeodomain-like_sf"/>
</dbReference>
<protein>
    <recommendedName>
        <fullName evidence="9">Myb-like DNA-binding domain containing protein</fullName>
    </recommendedName>
</protein>
<proteinExistence type="predicted"/>
<evidence type="ECO:0000256" key="3">
    <source>
        <dbReference type="ARBA" id="ARBA00023163"/>
    </source>
</evidence>